<dbReference type="SUPFAM" id="SSF53474">
    <property type="entry name" value="alpha/beta-Hydrolases"/>
    <property type="match status" value="1"/>
</dbReference>
<organism evidence="1 2">
    <name type="scientific">Bondarzewia mesenterica</name>
    <dbReference type="NCBI Taxonomy" id="1095465"/>
    <lineage>
        <taxon>Eukaryota</taxon>
        <taxon>Fungi</taxon>
        <taxon>Dikarya</taxon>
        <taxon>Basidiomycota</taxon>
        <taxon>Agaricomycotina</taxon>
        <taxon>Agaricomycetes</taxon>
        <taxon>Russulales</taxon>
        <taxon>Bondarzewiaceae</taxon>
        <taxon>Bondarzewia</taxon>
    </lineage>
</organism>
<protein>
    <recommendedName>
        <fullName evidence="3">AB hydrolase-1 domain-containing protein</fullName>
    </recommendedName>
</protein>
<evidence type="ECO:0000313" key="2">
    <source>
        <dbReference type="Proteomes" id="UP000310158"/>
    </source>
</evidence>
<dbReference type="GO" id="GO:0008474">
    <property type="term" value="F:palmitoyl-(protein) hydrolase activity"/>
    <property type="evidence" value="ECO:0007669"/>
    <property type="project" value="TreeGrafter"/>
</dbReference>
<dbReference type="PANTHER" id="PTHR12277:SF64">
    <property type="entry name" value="SUPERFAMILY HYDROLASE, PUTATIVE (AFU_ORTHOLOGUE AFUA_3G01760)-RELATED"/>
    <property type="match status" value="1"/>
</dbReference>
<dbReference type="Proteomes" id="UP000310158">
    <property type="component" value="Unassembled WGS sequence"/>
</dbReference>
<dbReference type="GO" id="GO:0016020">
    <property type="term" value="C:membrane"/>
    <property type="evidence" value="ECO:0007669"/>
    <property type="project" value="TreeGrafter"/>
</dbReference>
<keyword evidence="2" id="KW-1185">Reference proteome</keyword>
<dbReference type="InterPro" id="IPR029058">
    <property type="entry name" value="AB_hydrolase_fold"/>
</dbReference>
<accession>A0A4S4LR45</accession>
<dbReference type="EMBL" id="SGPL01000245">
    <property type="protein sequence ID" value="THH14846.1"/>
    <property type="molecule type" value="Genomic_DNA"/>
</dbReference>
<dbReference type="OrthoDB" id="10249433at2759"/>
<gene>
    <name evidence="1" type="ORF">EW146_g5530</name>
</gene>
<evidence type="ECO:0000313" key="1">
    <source>
        <dbReference type="EMBL" id="THH14846.1"/>
    </source>
</evidence>
<reference evidence="1 2" key="1">
    <citation type="submission" date="2019-02" db="EMBL/GenBank/DDBJ databases">
        <title>Genome sequencing of the rare red list fungi Bondarzewia mesenterica.</title>
        <authorList>
            <person name="Buettner E."/>
            <person name="Kellner H."/>
        </authorList>
    </citation>
    <scope>NUCLEOTIDE SEQUENCE [LARGE SCALE GENOMIC DNA]</scope>
    <source>
        <strain evidence="1 2">DSM 108281</strain>
    </source>
</reference>
<evidence type="ECO:0008006" key="3">
    <source>
        <dbReference type="Google" id="ProtNLM"/>
    </source>
</evidence>
<dbReference type="AlphaFoldDB" id="A0A4S4LR45"/>
<name>A0A4S4LR45_9AGAM</name>
<dbReference type="Gene3D" id="3.40.50.1820">
    <property type="entry name" value="alpha/beta hydrolase"/>
    <property type="match status" value="1"/>
</dbReference>
<dbReference type="PANTHER" id="PTHR12277">
    <property type="entry name" value="ALPHA/BETA HYDROLASE DOMAIN-CONTAINING PROTEIN"/>
    <property type="match status" value="1"/>
</dbReference>
<comment type="caution">
    <text evidence="1">The sequence shown here is derived from an EMBL/GenBank/DDBJ whole genome shotgun (WGS) entry which is preliminary data.</text>
</comment>
<sequence>MTLPLTDSSPLPASERSPSQLRSASKILFYQANYLLLTLCKSALMEVTEILRRLSPRNSDSRVAETVMPPARLNLAMRVVLETMPPFALSYHRINVVTGLPLLSQPVRVITREQIAHRLGGRTPVTSNNLSLPSPVVRHSSRGSAHECPRRVALFTQFFTSPRAPNECLLAGVLSIQPTSEAPSGWLALSVLVGLPIALWTYKCIVMYLFQRKIIYMGEQKWSLIRRDPRSLYWSRLTCEEIEIPSEKVTLSGIIVGSGDAKPTTVPEPRTVIVYFQGNAGNPLHRLPVFSSLLSRLPSSILIAVAPRSYWTSTSARPTQDSLIMDYTHVLSYASSRFSDCALIVYGHSLGSAIAICLLAQLPSNKFIQVRGLILENAFASVPAMVQALYPQKWLPYHYMGPLVWDKWDALQAVKRPPEGSLLKRLLSDTMVMVSEKDEVVPVQMGHDIFSESRASVKDSEVDLRRFIVVEGALHENAWTKRQWALAMKNYVHAVSDKDFSRSSER</sequence>
<proteinExistence type="predicted"/>